<gene>
    <name evidence="7" type="ORF">BGL_1c19580</name>
</gene>
<evidence type="ECO:0000313" key="7">
    <source>
        <dbReference type="EMBL" id="AJK46467.1"/>
    </source>
</evidence>
<dbReference type="InterPro" id="IPR003594">
    <property type="entry name" value="HATPase_dom"/>
</dbReference>
<keyword evidence="5" id="KW-1133">Transmembrane helix</keyword>
<dbReference type="InterPro" id="IPR036097">
    <property type="entry name" value="HisK_dim/P_sf"/>
</dbReference>
<evidence type="ECO:0000256" key="5">
    <source>
        <dbReference type="SAM" id="Phobius"/>
    </source>
</evidence>
<dbReference type="Proteomes" id="UP000031838">
    <property type="component" value="Chromosome 1"/>
</dbReference>
<dbReference type="SMART" id="SM00387">
    <property type="entry name" value="HATPase_c"/>
    <property type="match status" value="1"/>
</dbReference>
<dbReference type="InterPro" id="IPR017181">
    <property type="entry name" value="Sig_transdc_His_kin_CHASE2"/>
</dbReference>
<dbReference type="Pfam" id="PF05226">
    <property type="entry name" value="CHASE2"/>
    <property type="match status" value="1"/>
</dbReference>
<feature type="domain" description="Histidine kinase" evidence="6">
    <location>
        <begin position="596"/>
        <end position="807"/>
    </location>
</feature>
<dbReference type="RefSeq" id="WP_052498317.1">
    <property type="nucleotide sequence ID" value="NZ_CP002580.1"/>
</dbReference>
<dbReference type="GO" id="GO:0009927">
    <property type="term" value="F:histidine phosphotransfer kinase activity"/>
    <property type="evidence" value="ECO:0007669"/>
    <property type="project" value="TreeGrafter"/>
</dbReference>
<dbReference type="EMBL" id="CP002580">
    <property type="protein sequence ID" value="AJK46467.1"/>
    <property type="molecule type" value="Genomic_DNA"/>
</dbReference>
<dbReference type="InterPro" id="IPR036890">
    <property type="entry name" value="HATPase_C_sf"/>
</dbReference>
<keyword evidence="5" id="KW-0472">Membrane</keyword>
<dbReference type="SUPFAM" id="SSF55874">
    <property type="entry name" value="ATPase domain of HSP90 chaperone/DNA topoisomerase II/histidine kinase"/>
    <property type="match status" value="1"/>
</dbReference>
<dbReference type="InterPro" id="IPR004358">
    <property type="entry name" value="Sig_transdc_His_kin-like_C"/>
</dbReference>
<dbReference type="Gene3D" id="3.30.565.10">
    <property type="entry name" value="Histidine kinase-like ATPase, C-terminal domain"/>
    <property type="match status" value="1"/>
</dbReference>
<keyword evidence="3 7" id="KW-0808">Transferase</keyword>
<evidence type="ECO:0000256" key="2">
    <source>
        <dbReference type="ARBA" id="ARBA00012438"/>
    </source>
</evidence>
<dbReference type="Pfam" id="PF02518">
    <property type="entry name" value="HATPase_c"/>
    <property type="match status" value="1"/>
</dbReference>
<dbReference type="InterPro" id="IPR005467">
    <property type="entry name" value="His_kinase_dom"/>
</dbReference>
<feature type="transmembrane region" description="Helical" evidence="5">
    <location>
        <begin position="33"/>
        <end position="53"/>
    </location>
</feature>
<feature type="transmembrane region" description="Helical" evidence="5">
    <location>
        <begin position="371"/>
        <end position="391"/>
    </location>
</feature>
<dbReference type="SMR" id="A0A0B6RMC9"/>
<organism evidence="7 8">
    <name type="scientific">Burkholderia plantarii</name>
    <dbReference type="NCBI Taxonomy" id="41899"/>
    <lineage>
        <taxon>Bacteria</taxon>
        <taxon>Pseudomonadati</taxon>
        <taxon>Pseudomonadota</taxon>
        <taxon>Betaproteobacteria</taxon>
        <taxon>Burkholderiales</taxon>
        <taxon>Burkholderiaceae</taxon>
        <taxon>Burkholderia</taxon>
    </lineage>
</organism>
<evidence type="ECO:0000256" key="1">
    <source>
        <dbReference type="ARBA" id="ARBA00000085"/>
    </source>
</evidence>
<dbReference type="SMART" id="SM01080">
    <property type="entry name" value="CHASE2"/>
    <property type="match status" value="1"/>
</dbReference>
<comment type="catalytic activity">
    <reaction evidence="1">
        <text>ATP + protein L-histidine = ADP + protein N-phospho-L-histidine.</text>
        <dbReference type="EC" id="2.7.13.3"/>
    </reaction>
</comment>
<dbReference type="KEGG" id="bgp:BGL_1c19580"/>
<feature type="transmembrane region" description="Helical" evidence="5">
    <location>
        <begin position="348"/>
        <end position="366"/>
    </location>
</feature>
<name>A0A0B6RMC9_BURPL</name>
<dbReference type="InterPro" id="IPR007890">
    <property type="entry name" value="CHASE2"/>
</dbReference>
<dbReference type="GO" id="GO:0000155">
    <property type="term" value="F:phosphorelay sensor kinase activity"/>
    <property type="evidence" value="ECO:0007669"/>
    <property type="project" value="InterPro"/>
</dbReference>
<accession>A0A0B6RMC9</accession>
<dbReference type="EC" id="2.7.13.3" evidence="2"/>
<dbReference type="PANTHER" id="PTHR43047">
    <property type="entry name" value="TWO-COMPONENT HISTIDINE PROTEIN KINASE"/>
    <property type="match status" value="1"/>
</dbReference>
<evidence type="ECO:0000256" key="3">
    <source>
        <dbReference type="ARBA" id="ARBA00022679"/>
    </source>
</evidence>
<dbReference type="HOGENOM" id="CLU_016084_0_0_4"/>
<keyword evidence="5" id="KW-0812">Transmembrane</keyword>
<dbReference type="CDD" id="cd00075">
    <property type="entry name" value="HATPase"/>
    <property type="match status" value="1"/>
</dbReference>
<dbReference type="PANTHER" id="PTHR43047:SF72">
    <property type="entry name" value="OSMOSENSING HISTIDINE PROTEIN KINASE SLN1"/>
    <property type="match status" value="1"/>
</dbReference>
<keyword evidence="4 7" id="KW-0418">Kinase</keyword>
<feature type="transmembrane region" description="Helical" evidence="5">
    <location>
        <begin position="323"/>
        <end position="342"/>
    </location>
</feature>
<dbReference type="GO" id="GO:0005886">
    <property type="term" value="C:plasma membrane"/>
    <property type="evidence" value="ECO:0007669"/>
    <property type="project" value="TreeGrafter"/>
</dbReference>
<proteinExistence type="predicted"/>
<protein>
    <recommendedName>
        <fullName evidence="2">histidine kinase</fullName>
        <ecNumber evidence="2">2.7.13.3</ecNumber>
    </recommendedName>
</protein>
<keyword evidence="8" id="KW-1185">Reference proteome</keyword>
<evidence type="ECO:0000256" key="4">
    <source>
        <dbReference type="ARBA" id="ARBA00022777"/>
    </source>
</evidence>
<evidence type="ECO:0000259" key="6">
    <source>
        <dbReference type="PROSITE" id="PS50109"/>
    </source>
</evidence>
<reference evidence="8" key="1">
    <citation type="submission" date="2011-03" db="EMBL/GenBank/DDBJ databases">
        <authorList>
            <person name="Voget S."/>
            <person name="Streit W.R."/>
            <person name="Jaeger K.E."/>
            <person name="Daniel R."/>
        </authorList>
    </citation>
    <scope>NUCLEOTIDE SEQUENCE [LARGE SCALE GENOMIC DNA]</scope>
    <source>
        <strain evidence="8">PG1</strain>
    </source>
</reference>
<dbReference type="PIRSF" id="PIRSF037347">
    <property type="entry name" value="STHK_CHASE2_PAS_prd"/>
    <property type="match status" value="1"/>
</dbReference>
<sequence>MMKRKFPAFGRLRRAGRNAPVPARPYPDLAREWPGLAAVLLLACLVFVYTGILQRADLAFLDLASRSMHRGAVPGVIVAAIDARTLERLGGWPLRLDVQARLIDRLTEAGVAAVGLDLTGADDAAGARGRAAPDGLAVLVAAIRRNGHVVLRRPAPAADSLDGTDGEALIDALANAGYAAGQAELLRDADGIYRGVPLLAGAARLEPHVATLLLRASGSRAVFCDEAEIAAAARHGRGCPRYLPFGAARGYQTVSYLDVLQGRVPADLLRGHIVLVGATAAGLAARLATPAVHGPPLSCIGFLAEATSALAGATPIRPAGRRLALLFNLGVVPLLCLALSLLGPRASLLAVVGLACGLTGSAWALLRLGHLFVPAAAGVLTCALAYPLWAWRSQEALLAYLSREAARAMPPAAREPRERAAGGRHAAGPLRRRRGLMASLLRDVHDYRELVAEWVDGLPEATLVGSAQGTVLLANAQVLALARRAELAGDGQRSPLGRRVADVLFEITASHRAVEFASQALALLAPRADGAAVPAQALTRLARGIEITHARGARSLLIKCAPLRPGAARPAGLIFHVADVSSVRMAERQRDMALRFLSHDMRSPQAAMLALVEQMRETPPRFTGERFVELVAHYATTALNLSDDFIFLARAESAPPRLACVDPALVLGDAVDDLWPQASARATTVELIAEPGATTLADVQLLRRAFGNLIGNAIKFSPRDSTIRVRLAMKGRHLIISVVDQGIGMSAQDRRNLFREYGQFDARLAREGHGLGLAFVKSVVDSLGGRLLVRSAPGRGTIFSMRLPRLAGAGP</sequence>
<dbReference type="PROSITE" id="PS50109">
    <property type="entry name" value="HIS_KIN"/>
    <property type="match status" value="1"/>
</dbReference>
<dbReference type="PRINTS" id="PR00344">
    <property type="entry name" value="BCTRLSENSOR"/>
</dbReference>
<dbReference type="SUPFAM" id="SSF47384">
    <property type="entry name" value="Homodimeric domain of signal transducing histidine kinase"/>
    <property type="match status" value="1"/>
</dbReference>
<reference evidence="7 8" key="2">
    <citation type="journal article" date="2016" name="Appl. Microbiol. Biotechnol.">
        <title>Mutations improving production and secretion of extracellular lipase by Burkholderia glumae PG1.</title>
        <authorList>
            <person name="Knapp A."/>
            <person name="Voget S."/>
            <person name="Gao R."/>
            <person name="Zaburannyi N."/>
            <person name="Krysciak D."/>
            <person name="Breuer M."/>
            <person name="Hauer B."/>
            <person name="Streit W.R."/>
            <person name="Muller R."/>
            <person name="Daniel R."/>
            <person name="Jaeger K.E."/>
        </authorList>
    </citation>
    <scope>NUCLEOTIDE SEQUENCE [LARGE SCALE GENOMIC DNA]</scope>
    <source>
        <strain evidence="7 8">PG1</strain>
    </source>
</reference>
<evidence type="ECO:0000313" key="8">
    <source>
        <dbReference type="Proteomes" id="UP000031838"/>
    </source>
</evidence>
<dbReference type="AlphaFoldDB" id="A0A0B6RMC9"/>